<evidence type="ECO:0000313" key="2">
    <source>
        <dbReference type="EMBL" id="SEH06208.1"/>
    </source>
</evidence>
<organism evidence="2 3">
    <name type="scientific">Candidatus Venteria ishoeyi</name>
    <dbReference type="NCBI Taxonomy" id="1899563"/>
    <lineage>
        <taxon>Bacteria</taxon>
        <taxon>Pseudomonadati</taxon>
        <taxon>Pseudomonadota</taxon>
        <taxon>Gammaproteobacteria</taxon>
        <taxon>Thiotrichales</taxon>
        <taxon>Thiotrichaceae</taxon>
        <taxon>Venteria</taxon>
    </lineage>
</organism>
<evidence type="ECO:0000313" key="3">
    <source>
        <dbReference type="Proteomes" id="UP000236724"/>
    </source>
</evidence>
<dbReference type="PANTHER" id="PTHR36558">
    <property type="entry name" value="GLR1098 PROTEIN"/>
    <property type="match status" value="1"/>
</dbReference>
<dbReference type="CDD" id="cd06260">
    <property type="entry name" value="DUF820-like"/>
    <property type="match status" value="1"/>
</dbReference>
<accession>A0A1H6F7V2</accession>
<dbReference type="OrthoDB" id="26750at2"/>
<dbReference type="AlphaFoldDB" id="A0A1H6F7V2"/>
<dbReference type="InterPro" id="IPR008538">
    <property type="entry name" value="Uma2"/>
</dbReference>
<protein>
    <recommendedName>
        <fullName evidence="1">Putative restriction endonuclease domain-containing protein</fullName>
    </recommendedName>
</protein>
<keyword evidence="3" id="KW-1185">Reference proteome</keyword>
<dbReference type="Pfam" id="PF05685">
    <property type="entry name" value="Uma2"/>
    <property type="match status" value="1"/>
</dbReference>
<dbReference type="SUPFAM" id="SSF52980">
    <property type="entry name" value="Restriction endonuclease-like"/>
    <property type="match status" value="1"/>
</dbReference>
<dbReference type="InterPro" id="IPR011335">
    <property type="entry name" value="Restrct_endonuc-II-like"/>
</dbReference>
<proteinExistence type="predicted"/>
<gene>
    <name evidence="2" type="ORF">MBHS_02063</name>
</gene>
<name>A0A1H6F7V2_9GAMM</name>
<dbReference type="PANTHER" id="PTHR36558:SF1">
    <property type="entry name" value="RESTRICTION ENDONUCLEASE DOMAIN-CONTAINING PROTEIN-RELATED"/>
    <property type="match status" value="1"/>
</dbReference>
<dbReference type="InterPro" id="IPR012296">
    <property type="entry name" value="Nuclease_put_TT1808"/>
</dbReference>
<dbReference type="Proteomes" id="UP000236724">
    <property type="component" value="Unassembled WGS sequence"/>
</dbReference>
<reference evidence="2 3" key="1">
    <citation type="submission" date="2016-10" db="EMBL/GenBank/DDBJ databases">
        <authorList>
            <person name="de Groot N.N."/>
        </authorList>
    </citation>
    <scope>NUCLEOTIDE SEQUENCE [LARGE SCALE GENOMIC DNA]</scope>
    <source>
        <strain evidence="2">MBHS1</strain>
    </source>
</reference>
<evidence type="ECO:0000259" key="1">
    <source>
        <dbReference type="Pfam" id="PF05685"/>
    </source>
</evidence>
<dbReference type="EMBL" id="FMSV02000440">
    <property type="protein sequence ID" value="SEH06208.1"/>
    <property type="molecule type" value="Genomic_DNA"/>
</dbReference>
<sequence>MSALRKTILNVEEYLAAEALADIRHEYIAGNIYAMAGATERHNRIAGNLFFQLRNVARGSNCGVFMSDMKLRTKIKNTADTCFYYPDVMLGCDTSDDHPNYKTQPCLIAEVLSPSTETIDRREKLLAYKNIPSLKYYLLVSSIQTQVEYYEKNEQGQWLKAVLEAHEFINVHCGHYHASLCLEDIYEDVRW</sequence>
<dbReference type="Gene3D" id="3.90.1570.10">
    <property type="entry name" value="tt1808, chain A"/>
    <property type="match status" value="1"/>
</dbReference>
<feature type="domain" description="Putative restriction endonuclease" evidence="1">
    <location>
        <begin position="11"/>
        <end position="163"/>
    </location>
</feature>